<dbReference type="InterPro" id="IPR000914">
    <property type="entry name" value="SBP_5_dom"/>
</dbReference>
<dbReference type="EMBL" id="NQMS01000002">
    <property type="protein sequence ID" value="PAV97160.1"/>
    <property type="molecule type" value="Genomic_DNA"/>
</dbReference>
<feature type="signal peptide" evidence="5">
    <location>
        <begin position="1"/>
        <end position="20"/>
    </location>
</feature>
<dbReference type="SUPFAM" id="SSF53850">
    <property type="entry name" value="Periplasmic binding protein-like II"/>
    <property type="match status" value="1"/>
</dbReference>
<reference evidence="7 8" key="1">
    <citation type="submission" date="2017-08" db="EMBL/GenBank/DDBJ databases">
        <title>Draft Genome Sequence of Hafnia alvei CITHA-6 Isolated from Raw Bovine Milk.</title>
        <authorList>
            <person name="Culligan E.P."/>
            <person name="Mcsweeney A."/>
            <person name="O'Doherty C."/>
            <person name="Gleeson E."/>
            <person name="O'Riordan D."/>
            <person name="Sleator R.D."/>
        </authorList>
    </citation>
    <scope>NUCLEOTIDE SEQUENCE [LARGE SCALE GENOMIC DNA]</scope>
    <source>
        <strain evidence="7 8">CITHA-6</strain>
    </source>
</reference>
<dbReference type="Gene3D" id="3.90.76.10">
    <property type="entry name" value="Dipeptide-binding Protein, Domain 1"/>
    <property type="match status" value="1"/>
</dbReference>
<dbReference type="FunFam" id="3.90.76.10:FF:000001">
    <property type="entry name" value="Oligopeptide ABC transporter substrate-binding protein"/>
    <property type="match status" value="1"/>
</dbReference>
<evidence type="ECO:0000256" key="2">
    <source>
        <dbReference type="ARBA" id="ARBA00005695"/>
    </source>
</evidence>
<accession>A0A2A2MDS0</accession>
<dbReference type="GO" id="GO:1904680">
    <property type="term" value="F:peptide transmembrane transporter activity"/>
    <property type="evidence" value="ECO:0007669"/>
    <property type="project" value="TreeGrafter"/>
</dbReference>
<evidence type="ECO:0000313" key="8">
    <source>
        <dbReference type="Proteomes" id="UP000218796"/>
    </source>
</evidence>
<evidence type="ECO:0000256" key="3">
    <source>
        <dbReference type="ARBA" id="ARBA00022448"/>
    </source>
</evidence>
<proteinExistence type="inferred from homology"/>
<evidence type="ECO:0000256" key="5">
    <source>
        <dbReference type="SAM" id="SignalP"/>
    </source>
</evidence>
<evidence type="ECO:0000256" key="4">
    <source>
        <dbReference type="ARBA" id="ARBA00022729"/>
    </source>
</evidence>
<dbReference type="GO" id="GO:0030288">
    <property type="term" value="C:outer membrane-bounded periplasmic space"/>
    <property type="evidence" value="ECO:0007669"/>
    <property type="project" value="TreeGrafter"/>
</dbReference>
<organism evidence="7 8">
    <name type="scientific">Hafnia paralvei</name>
    <dbReference type="NCBI Taxonomy" id="546367"/>
    <lineage>
        <taxon>Bacteria</taxon>
        <taxon>Pseudomonadati</taxon>
        <taxon>Pseudomonadota</taxon>
        <taxon>Gammaproteobacteria</taxon>
        <taxon>Enterobacterales</taxon>
        <taxon>Hafniaceae</taxon>
        <taxon>Hafnia</taxon>
    </lineage>
</organism>
<feature type="chain" id="PRO_5012810397" evidence="5">
    <location>
        <begin position="21"/>
        <end position="535"/>
    </location>
</feature>
<dbReference type="GO" id="GO:0043190">
    <property type="term" value="C:ATP-binding cassette (ABC) transporter complex"/>
    <property type="evidence" value="ECO:0007669"/>
    <property type="project" value="InterPro"/>
</dbReference>
<keyword evidence="4 5" id="KW-0732">Signal</keyword>
<sequence length="535" mass="60732">MKILTPLWLVSLISVAPLYAAQIPAGTTLAPQQVFRYNNHSEPSTLDPQKIEENTAAQVAFDLFEGLVWLDGNGNVQPAQAKSWKISDDGKQIVFTLRENLRWSDGSPLTAEDFVFAWQRAVDPATGSPFADYLAAGHVVNAAHIVSGKISPQQLGIKAVDARTLQVDLEQPTPWFISMLAWPTTFPVPHTVVQKYGEDWTRPEHLISNGAFVLANRVVNEKIVAKPNPQYWNRAETVLTQVEYLVVDNAVSGYNRYRAGDLDLTWVPADQIKDIQQKMPDELHIIPRLNTEYYNFNTSMPPFNDVRVRRALYLTVDRDLIAHKVLGLREPATTLTPPQVTGFKPPVLDELDEPLAQRVILAKGLLHQAGYDEQRPLKFELFYNKYDLHEKTAIALSSEWKKLLGVQVTLRNMEWKTYLDARRAGDFMLSRQSWDATYDEPSTFLNTLQSASVENVGHWKDAEYDRLLKQAESVADPVTRNVLYSQAELRINQQAPIIPIYYQPLIKLLKPYVGGFPVHNPQDYIYSKELYIVAH</sequence>
<comment type="caution">
    <text evidence="7">The sequence shown here is derived from an EMBL/GenBank/DDBJ whole genome shotgun (WGS) entry which is preliminary data.</text>
</comment>
<dbReference type="PANTHER" id="PTHR30290">
    <property type="entry name" value="PERIPLASMIC BINDING COMPONENT OF ABC TRANSPORTER"/>
    <property type="match status" value="1"/>
</dbReference>
<dbReference type="RefSeq" id="WP_039185457.1">
    <property type="nucleotide sequence ID" value="NZ_CAUFSP010000027.1"/>
</dbReference>
<dbReference type="InterPro" id="IPR039424">
    <property type="entry name" value="SBP_5"/>
</dbReference>
<dbReference type="OrthoDB" id="9801912at2"/>
<dbReference type="PIRSF" id="PIRSF002741">
    <property type="entry name" value="MppA"/>
    <property type="match status" value="1"/>
</dbReference>
<feature type="domain" description="Solute-binding protein family 5" evidence="6">
    <location>
        <begin position="76"/>
        <end position="451"/>
    </location>
</feature>
<protein>
    <submittedName>
        <fullName evidence="7">ABC transporter substrate-binding protein</fullName>
    </submittedName>
</protein>
<dbReference type="AlphaFoldDB" id="A0A2A2MDS0"/>
<dbReference type="GO" id="GO:0015833">
    <property type="term" value="P:peptide transport"/>
    <property type="evidence" value="ECO:0007669"/>
    <property type="project" value="TreeGrafter"/>
</dbReference>
<dbReference type="CDD" id="cd08504">
    <property type="entry name" value="PBP2_OppA"/>
    <property type="match status" value="1"/>
</dbReference>
<dbReference type="InterPro" id="IPR030678">
    <property type="entry name" value="Peptide/Ni-bd"/>
</dbReference>
<evidence type="ECO:0000256" key="1">
    <source>
        <dbReference type="ARBA" id="ARBA00004196"/>
    </source>
</evidence>
<gene>
    <name evidence="7" type="ORF">CJD50_05715</name>
</gene>
<evidence type="ECO:0000259" key="6">
    <source>
        <dbReference type="Pfam" id="PF00496"/>
    </source>
</evidence>
<dbReference type="PANTHER" id="PTHR30290:SF10">
    <property type="entry name" value="PERIPLASMIC OLIGOPEPTIDE-BINDING PROTEIN-RELATED"/>
    <property type="match status" value="1"/>
</dbReference>
<keyword evidence="8" id="KW-1185">Reference proteome</keyword>
<dbReference type="Proteomes" id="UP000218796">
    <property type="component" value="Unassembled WGS sequence"/>
</dbReference>
<dbReference type="Gene3D" id="3.40.190.10">
    <property type="entry name" value="Periplasmic binding protein-like II"/>
    <property type="match status" value="1"/>
</dbReference>
<dbReference type="Gene3D" id="3.10.105.10">
    <property type="entry name" value="Dipeptide-binding Protein, Domain 3"/>
    <property type="match status" value="1"/>
</dbReference>
<evidence type="ECO:0000313" key="7">
    <source>
        <dbReference type="EMBL" id="PAV97160.1"/>
    </source>
</evidence>
<comment type="similarity">
    <text evidence="2">Belongs to the bacterial solute-binding protein 5 family.</text>
</comment>
<name>A0A2A2MDS0_9GAMM</name>
<comment type="subcellular location">
    <subcellularLocation>
        <location evidence="1">Cell envelope</location>
    </subcellularLocation>
</comment>
<keyword evidence="3" id="KW-0813">Transport</keyword>
<dbReference type="Pfam" id="PF00496">
    <property type="entry name" value="SBP_bac_5"/>
    <property type="match status" value="1"/>
</dbReference>